<gene>
    <name evidence="1" type="ORF">O1611_g7000</name>
</gene>
<dbReference type="EMBL" id="JAPUUL010001766">
    <property type="protein sequence ID" value="KAJ8126638.1"/>
    <property type="molecule type" value="Genomic_DNA"/>
</dbReference>
<evidence type="ECO:0000313" key="1">
    <source>
        <dbReference type="EMBL" id="KAJ8126638.1"/>
    </source>
</evidence>
<name>A0ACC2JHD8_9PEZI</name>
<keyword evidence="2" id="KW-1185">Reference proteome</keyword>
<dbReference type="Proteomes" id="UP001153332">
    <property type="component" value="Unassembled WGS sequence"/>
</dbReference>
<protein>
    <submittedName>
        <fullName evidence="1">Uncharacterized protein</fullName>
    </submittedName>
</protein>
<sequence length="390" mass="43915">MSGGQYVEGSIWFYAPNKGAAIFFAIAFLATGAVHFWQAVHFHSWRLTGLYVFCSALFVGGFVARILGAFDYENIIKYIVSIVLSYAAPPLYELGNYYILGRILYFVPHCSPIHPGRVLTTFAAISTIIETLNGIGAAYVANRALPQNIQNTGHTLFKAALILQLVVIASFVALATTFYRRCRKNGINHTKVNQPLLTLYISTALIFARTVYRTVEYFEIETVDFSAPDFDPSAQSAIIRYEWFFYVFEATIMLANSVLINARHPRRWLPQTTKLYLAKDGISEIMGPGYKEDRGFVATLLDPFDIYGMIKGRDNATRFWDASPDRSASPKTENVPLSSREGLRLVDIRPEYVWNNHRDDKPHPDEDITSPSMLYFPVATLEIDPGNTAE</sequence>
<reference evidence="1" key="1">
    <citation type="submission" date="2022-12" db="EMBL/GenBank/DDBJ databases">
        <title>Genome Sequence of Lasiodiplodia mahajangana.</title>
        <authorList>
            <person name="Buettner E."/>
        </authorList>
    </citation>
    <scope>NUCLEOTIDE SEQUENCE</scope>
    <source>
        <strain evidence="1">VT137</strain>
    </source>
</reference>
<proteinExistence type="predicted"/>
<accession>A0ACC2JHD8</accession>
<organism evidence="1 2">
    <name type="scientific">Lasiodiplodia mahajangana</name>
    <dbReference type="NCBI Taxonomy" id="1108764"/>
    <lineage>
        <taxon>Eukaryota</taxon>
        <taxon>Fungi</taxon>
        <taxon>Dikarya</taxon>
        <taxon>Ascomycota</taxon>
        <taxon>Pezizomycotina</taxon>
        <taxon>Dothideomycetes</taxon>
        <taxon>Dothideomycetes incertae sedis</taxon>
        <taxon>Botryosphaeriales</taxon>
        <taxon>Botryosphaeriaceae</taxon>
        <taxon>Lasiodiplodia</taxon>
    </lineage>
</organism>
<evidence type="ECO:0000313" key="2">
    <source>
        <dbReference type="Proteomes" id="UP001153332"/>
    </source>
</evidence>
<comment type="caution">
    <text evidence="1">The sequence shown here is derived from an EMBL/GenBank/DDBJ whole genome shotgun (WGS) entry which is preliminary data.</text>
</comment>